<dbReference type="AlphaFoldDB" id="A0A6J5J055"/>
<name>A0A6J5J055_9BURK</name>
<dbReference type="Proteomes" id="UP000494301">
    <property type="component" value="Unassembled WGS sequence"/>
</dbReference>
<accession>A0A6J5J055</accession>
<feature type="region of interest" description="Disordered" evidence="1">
    <location>
        <begin position="1"/>
        <end position="28"/>
    </location>
</feature>
<gene>
    <name evidence="2" type="ORF">BLA3211_03157</name>
</gene>
<organism evidence="2 3">
    <name type="scientific">Burkholderia aenigmatica</name>
    <dbReference type="NCBI Taxonomy" id="2015348"/>
    <lineage>
        <taxon>Bacteria</taxon>
        <taxon>Pseudomonadati</taxon>
        <taxon>Pseudomonadota</taxon>
        <taxon>Betaproteobacteria</taxon>
        <taxon>Burkholderiales</taxon>
        <taxon>Burkholderiaceae</taxon>
        <taxon>Burkholderia</taxon>
        <taxon>Burkholderia cepacia complex</taxon>
    </lineage>
</organism>
<evidence type="ECO:0000313" key="2">
    <source>
        <dbReference type="EMBL" id="CAB3964958.1"/>
    </source>
</evidence>
<dbReference type="EMBL" id="CABWIL020000010">
    <property type="protein sequence ID" value="CAB3964958.1"/>
    <property type="molecule type" value="Genomic_DNA"/>
</dbReference>
<protein>
    <submittedName>
        <fullName evidence="2">Uncharacterized protein</fullName>
    </submittedName>
</protein>
<evidence type="ECO:0000313" key="3">
    <source>
        <dbReference type="Proteomes" id="UP000494301"/>
    </source>
</evidence>
<sequence>MGGNPYDPLTTTNSSKESAMANAYSKTRPKKLKRYPEVELILGDKPDLPQKGQPYMLFRPEHNRERALLRAPCPC</sequence>
<evidence type="ECO:0000256" key="1">
    <source>
        <dbReference type="SAM" id="MobiDB-lite"/>
    </source>
</evidence>
<reference evidence="2 3" key="1">
    <citation type="submission" date="2020-04" db="EMBL/GenBank/DDBJ databases">
        <authorList>
            <person name="Depoorter E."/>
        </authorList>
    </citation>
    <scope>NUCLEOTIDE SEQUENCE [LARGE SCALE GENOMIC DNA]</scope>
    <source>
        <strain evidence="2 3">BCC0217</strain>
    </source>
</reference>
<proteinExistence type="predicted"/>